<comment type="caution">
    <text evidence="2">The sequence shown here is derived from an EMBL/GenBank/DDBJ whole genome shotgun (WGS) entry which is preliminary data.</text>
</comment>
<keyword evidence="1" id="KW-0812">Transmembrane</keyword>
<keyword evidence="1" id="KW-1133">Transmembrane helix</keyword>
<reference evidence="2" key="1">
    <citation type="journal article" date="2014" name="Front. Microbiol.">
        <title>High frequency of phylogenetically diverse reductive dehalogenase-homologous genes in deep subseafloor sedimentary metagenomes.</title>
        <authorList>
            <person name="Kawai M."/>
            <person name="Futagami T."/>
            <person name="Toyoda A."/>
            <person name="Takaki Y."/>
            <person name="Nishi S."/>
            <person name="Hori S."/>
            <person name="Arai W."/>
            <person name="Tsubouchi T."/>
            <person name="Morono Y."/>
            <person name="Uchiyama I."/>
            <person name="Ito T."/>
            <person name="Fujiyama A."/>
            <person name="Inagaki F."/>
            <person name="Takami H."/>
        </authorList>
    </citation>
    <scope>NUCLEOTIDE SEQUENCE</scope>
    <source>
        <strain evidence="2">Expedition CK06-06</strain>
    </source>
</reference>
<organism evidence="2">
    <name type="scientific">marine sediment metagenome</name>
    <dbReference type="NCBI Taxonomy" id="412755"/>
    <lineage>
        <taxon>unclassified sequences</taxon>
        <taxon>metagenomes</taxon>
        <taxon>ecological metagenomes</taxon>
    </lineage>
</organism>
<keyword evidence="1" id="KW-0472">Membrane</keyword>
<proteinExistence type="predicted"/>
<evidence type="ECO:0000313" key="2">
    <source>
        <dbReference type="EMBL" id="GAG67697.1"/>
    </source>
</evidence>
<evidence type="ECO:0000256" key="1">
    <source>
        <dbReference type="SAM" id="Phobius"/>
    </source>
</evidence>
<name>X1ACR9_9ZZZZ</name>
<dbReference type="AlphaFoldDB" id="X1ACR9"/>
<accession>X1ACR9</accession>
<protein>
    <recommendedName>
        <fullName evidence="3">ABC transmembrane type-1 domain-containing protein</fullName>
    </recommendedName>
</protein>
<dbReference type="EMBL" id="BART01004192">
    <property type="protein sequence ID" value="GAG67697.1"/>
    <property type="molecule type" value="Genomic_DNA"/>
</dbReference>
<sequence>MFGFLIRLFVKLPLFILFYILTLTVIIPILYWVIFNDDWLFLIGDINEIGE</sequence>
<evidence type="ECO:0008006" key="3">
    <source>
        <dbReference type="Google" id="ProtNLM"/>
    </source>
</evidence>
<feature type="transmembrane region" description="Helical" evidence="1">
    <location>
        <begin position="12"/>
        <end position="34"/>
    </location>
</feature>
<gene>
    <name evidence="2" type="ORF">S01H4_10766</name>
</gene>